<dbReference type="Gene3D" id="3.40.50.300">
    <property type="entry name" value="P-loop containing nucleotide triphosphate hydrolases"/>
    <property type="match status" value="1"/>
</dbReference>
<proteinExistence type="inferred from homology"/>
<dbReference type="GO" id="GO:0005524">
    <property type="term" value="F:ATP binding"/>
    <property type="evidence" value="ECO:0007669"/>
    <property type="project" value="UniProtKB-UniRule"/>
</dbReference>
<feature type="binding site" evidence="9">
    <location>
        <position position="191"/>
    </location>
    <ligand>
        <name>ATP</name>
        <dbReference type="ChEBI" id="CHEBI:30616"/>
    </ligand>
</feature>
<dbReference type="Pfam" id="PF05491">
    <property type="entry name" value="WHD_RuvB"/>
    <property type="match status" value="1"/>
</dbReference>
<sequence length="355" mass="39417">MSSKKVKNSDKSTAEKTTNNGDSFLDQTLRPTKWEEYIGQKHIKDNVKILLRAAEERGHIPEHILFYGPPGLGKTTLAHLIAKETGKQIKITSGPAIEKVGDLASVLTNLSPGDILFIDEIHRLNKMVEEILYPAMESGVLDIIIGKGPSARTIQLDLPPFTLIAATTRVALVSSPLRSRFSGGVFRLEFYSNEEIAEIVKRSSKLLKVKLENEALKEIAQRSRFTPRTANYFLKRCRDYAQVHKKTLDQETVKGALDMLSVDGMGLNSGDRRFLETLIEKFNGRAVGLKTISAALSEEETTIEEVVEPYLIQLGLLERTARGRVATKKAYEHLGFSDKIKKPASSSQGGQNNLL</sequence>
<evidence type="ECO:0000256" key="5">
    <source>
        <dbReference type="ARBA" id="ARBA00022840"/>
    </source>
</evidence>
<keyword evidence="12" id="KW-0347">Helicase</keyword>
<dbReference type="CDD" id="cd00009">
    <property type="entry name" value="AAA"/>
    <property type="match status" value="1"/>
</dbReference>
<feature type="binding site" evidence="9">
    <location>
        <position position="29"/>
    </location>
    <ligand>
        <name>ATP</name>
        <dbReference type="ChEBI" id="CHEBI:30616"/>
    </ligand>
</feature>
<dbReference type="Gene3D" id="1.10.8.60">
    <property type="match status" value="1"/>
</dbReference>
<keyword evidence="7 9" id="KW-0233">DNA recombination</keyword>
<keyword evidence="1 9" id="KW-0963">Cytoplasm</keyword>
<dbReference type="SMART" id="SM00382">
    <property type="entry name" value="AAA"/>
    <property type="match status" value="1"/>
</dbReference>
<keyword evidence="5 9" id="KW-0067">ATP-binding</keyword>
<comment type="function">
    <text evidence="9">The RuvA-RuvB-RuvC complex processes Holliday junction (HJ) DNA during genetic recombination and DNA repair, while the RuvA-RuvB complex plays an important role in the rescue of blocked DNA replication forks via replication fork reversal (RFR). RuvA specifically binds to HJ cruciform DNA, conferring on it an open structure. The RuvB hexamer acts as an ATP-dependent pump, pulling dsDNA into and through the RuvAB complex. RuvB forms 2 homohexamers on either side of HJ DNA bound by 1 or 2 RuvA tetramers; 4 subunits per hexamer contact DNA at a time. Coordinated motions by a converter formed by DNA-disengaged RuvB subunits stimulates ATP hydrolysis and nucleotide exchange. Immobilization of the converter enables RuvB to convert the ATP-contained energy into a lever motion, pulling 2 nucleotides of DNA out of the RuvA tetramer per ATP hydrolyzed, thus driving DNA branch migration. The RuvB motors rotate together with the DNA substrate, which together with the progressing nucleotide cycle form the mechanistic basis for DNA recombination by continuous HJ branch migration. Branch migration allows RuvC to scan DNA until it finds its consensus sequence, where it cleaves and resolves cruciform DNA.</text>
</comment>
<evidence type="ECO:0000256" key="1">
    <source>
        <dbReference type="ARBA" id="ARBA00022490"/>
    </source>
</evidence>
<dbReference type="InterPro" id="IPR008823">
    <property type="entry name" value="RuvB_wg_C"/>
</dbReference>
<evidence type="ECO:0000313" key="13">
    <source>
        <dbReference type="Proteomes" id="UP000179352"/>
    </source>
</evidence>
<dbReference type="HAMAP" id="MF_00016">
    <property type="entry name" value="DNA_HJ_migration_RuvB"/>
    <property type="match status" value="1"/>
</dbReference>
<comment type="subunit">
    <text evidence="9">Homohexamer. Forms an RuvA(8)-RuvB(12)-Holliday junction (HJ) complex. HJ DNA is sandwiched between 2 RuvA tetramers; dsDNA enters through RuvA and exits via RuvB. An RuvB hexamer assembles on each DNA strand where it exits the tetramer. Each RuvB hexamer is contacted by two RuvA subunits (via domain III) on 2 adjacent RuvB subunits; this complex drives branch migration. In the full resolvosome a probable DNA-RuvA(4)-RuvB(12)-RuvC(2) complex forms which resolves the HJ.</text>
</comment>
<dbReference type="GO" id="GO:0006281">
    <property type="term" value="P:DNA repair"/>
    <property type="evidence" value="ECO:0007669"/>
    <property type="project" value="UniProtKB-UniRule"/>
</dbReference>
<comment type="caution">
    <text evidence="12">The sequence shown here is derived from an EMBL/GenBank/DDBJ whole genome shotgun (WGS) entry which is preliminary data.</text>
</comment>
<evidence type="ECO:0000256" key="10">
    <source>
        <dbReference type="SAM" id="MobiDB-lite"/>
    </source>
</evidence>
<evidence type="ECO:0000256" key="4">
    <source>
        <dbReference type="ARBA" id="ARBA00022801"/>
    </source>
</evidence>
<comment type="caution">
    <text evidence="9">Lacks conserved residue(s) required for the propagation of feature annotation.</text>
</comment>
<feature type="binding site" evidence="9">
    <location>
        <position position="180"/>
    </location>
    <ligand>
        <name>ATP</name>
        <dbReference type="ChEBI" id="CHEBI:30616"/>
    </ligand>
</feature>
<dbReference type="Proteomes" id="UP000179352">
    <property type="component" value="Unassembled WGS sequence"/>
</dbReference>
<feature type="binding site" evidence="9">
    <location>
        <position position="75"/>
    </location>
    <ligand>
        <name>ATP</name>
        <dbReference type="ChEBI" id="CHEBI:30616"/>
    </ligand>
</feature>
<dbReference type="STRING" id="1801770.A3A01_00500"/>
<dbReference type="InterPro" id="IPR036388">
    <property type="entry name" value="WH-like_DNA-bd_sf"/>
</dbReference>
<keyword evidence="4 9" id="KW-0378">Hydrolase</keyword>
<feature type="binding site" evidence="9">
    <location>
        <position position="324"/>
    </location>
    <ligand>
        <name>DNA</name>
        <dbReference type="ChEBI" id="CHEBI:16991"/>
    </ligand>
</feature>
<dbReference type="InterPro" id="IPR041445">
    <property type="entry name" value="AAA_lid_4"/>
</dbReference>
<dbReference type="GO" id="GO:0005737">
    <property type="term" value="C:cytoplasm"/>
    <property type="evidence" value="ECO:0007669"/>
    <property type="project" value="UniProtKB-SubCell"/>
</dbReference>
<dbReference type="EC" id="3.6.4.-" evidence="9"/>
<evidence type="ECO:0000256" key="7">
    <source>
        <dbReference type="ARBA" id="ARBA00023172"/>
    </source>
</evidence>
<evidence type="ECO:0000259" key="11">
    <source>
        <dbReference type="SMART" id="SM00382"/>
    </source>
</evidence>
<keyword evidence="8 9" id="KW-0234">DNA repair</keyword>
<dbReference type="SUPFAM" id="SSF52540">
    <property type="entry name" value="P-loop containing nucleoside triphosphate hydrolases"/>
    <property type="match status" value="1"/>
</dbReference>
<feature type="region of interest" description="Head domain (RuvB-H)" evidence="9">
    <location>
        <begin position="264"/>
        <end position="355"/>
    </location>
</feature>
<dbReference type="GO" id="GO:0016887">
    <property type="term" value="F:ATP hydrolysis activity"/>
    <property type="evidence" value="ECO:0007669"/>
    <property type="project" value="RHEA"/>
</dbReference>
<evidence type="ECO:0000256" key="8">
    <source>
        <dbReference type="ARBA" id="ARBA00023204"/>
    </source>
</evidence>
<dbReference type="InterPro" id="IPR003593">
    <property type="entry name" value="AAA+_ATPase"/>
</dbReference>
<protein>
    <recommendedName>
        <fullName evidence="9">Holliday junction branch migration complex subunit RuvB</fullName>
        <ecNumber evidence="9">3.6.4.-</ecNumber>
    </recommendedName>
</protein>
<dbReference type="NCBIfam" id="TIGR00635">
    <property type="entry name" value="ruvB"/>
    <property type="match status" value="1"/>
</dbReference>
<keyword evidence="6 9" id="KW-0238">DNA-binding</keyword>
<dbReference type="GO" id="GO:0006310">
    <property type="term" value="P:DNA recombination"/>
    <property type="evidence" value="ECO:0007669"/>
    <property type="project" value="UniProtKB-UniRule"/>
</dbReference>
<feature type="binding site" evidence="9">
    <location>
        <position position="76"/>
    </location>
    <ligand>
        <name>ATP</name>
        <dbReference type="ChEBI" id="CHEBI:30616"/>
    </ligand>
</feature>
<name>A0A1F6WVE1_9BACT</name>
<evidence type="ECO:0000256" key="6">
    <source>
        <dbReference type="ARBA" id="ARBA00023125"/>
    </source>
</evidence>
<dbReference type="Gene3D" id="1.10.10.10">
    <property type="entry name" value="Winged helix-like DNA-binding domain superfamily/Winged helix DNA-binding domain"/>
    <property type="match status" value="1"/>
</dbReference>
<keyword evidence="2 9" id="KW-0547">Nucleotide-binding</keyword>
<comment type="subcellular location">
    <subcellularLocation>
        <location evidence="9">Cytoplasm</location>
    </subcellularLocation>
</comment>
<evidence type="ECO:0000313" key="12">
    <source>
        <dbReference type="EMBL" id="OGI85830.1"/>
    </source>
</evidence>
<feature type="binding site" evidence="9">
    <location>
        <position position="319"/>
    </location>
    <ligand>
        <name>DNA</name>
        <dbReference type="ChEBI" id="CHEBI:16991"/>
    </ligand>
</feature>
<feature type="compositionally biased region" description="Polar residues" evidence="10">
    <location>
        <begin position="15"/>
        <end position="25"/>
    </location>
</feature>
<feature type="region of interest" description="Disordered" evidence="10">
    <location>
        <begin position="1"/>
        <end position="25"/>
    </location>
</feature>
<feature type="binding site" evidence="9">
    <location>
        <position position="71"/>
    </location>
    <ligand>
        <name>ATP</name>
        <dbReference type="ChEBI" id="CHEBI:30616"/>
    </ligand>
</feature>
<dbReference type="InterPro" id="IPR004605">
    <property type="entry name" value="DNA_helicase_Holl-junc_RuvB"/>
</dbReference>
<comment type="domain">
    <text evidence="9">Has 3 domains, the large (RuvB-L) and small ATPase (RuvB-S) domains and the C-terminal head (RuvB-H) domain. The head domain binds DNA, while the ATPase domains jointly bind ATP, ADP or are empty depending on the state of the subunit in the translocation cycle. During a single DNA translocation step the structure of each domain remains the same, but their relative positions change.</text>
</comment>
<dbReference type="GO" id="GO:0000400">
    <property type="term" value="F:four-way junction DNA binding"/>
    <property type="evidence" value="ECO:0007669"/>
    <property type="project" value="UniProtKB-UniRule"/>
</dbReference>
<comment type="catalytic activity">
    <reaction evidence="9">
        <text>ATP + H2O = ADP + phosphate + H(+)</text>
        <dbReference type="Rhea" id="RHEA:13065"/>
        <dbReference type="ChEBI" id="CHEBI:15377"/>
        <dbReference type="ChEBI" id="CHEBI:15378"/>
        <dbReference type="ChEBI" id="CHEBI:30616"/>
        <dbReference type="ChEBI" id="CHEBI:43474"/>
        <dbReference type="ChEBI" id="CHEBI:456216"/>
    </reaction>
</comment>
<dbReference type="GO" id="GO:0048476">
    <property type="term" value="C:Holliday junction resolvase complex"/>
    <property type="evidence" value="ECO:0007669"/>
    <property type="project" value="UniProtKB-UniRule"/>
</dbReference>
<dbReference type="InterPro" id="IPR027417">
    <property type="entry name" value="P-loop_NTPase"/>
</dbReference>
<feature type="domain" description="AAA+ ATPase" evidence="11">
    <location>
        <begin position="60"/>
        <end position="190"/>
    </location>
</feature>
<dbReference type="SUPFAM" id="SSF46785">
    <property type="entry name" value="Winged helix' DNA-binding domain"/>
    <property type="match status" value="1"/>
</dbReference>
<reference evidence="12 13" key="1">
    <citation type="journal article" date="2016" name="Nat. Commun.">
        <title>Thousands of microbial genomes shed light on interconnected biogeochemical processes in an aquifer system.</title>
        <authorList>
            <person name="Anantharaman K."/>
            <person name="Brown C.T."/>
            <person name="Hug L.A."/>
            <person name="Sharon I."/>
            <person name="Castelle C.J."/>
            <person name="Probst A.J."/>
            <person name="Thomas B.C."/>
            <person name="Singh A."/>
            <person name="Wilkins M.J."/>
            <person name="Karaoz U."/>
            <person name="Brodie E.L."/>
            <person name="Williams K.H."/>
            <person name="Hubbard S.S."/>
            <person name="Banfield J.F."/>
        </authorList>
    </citation>
    <scope>NUCLEOTIDE SEQUENCE [LARGE SCALE GENOMIC DNA]</scope>
</reference>
<dbReference type="EMBL" id="MFUU01000017">
    <property type="protein sequence ID" value="OGI85830.1"/>
    <property type="molecule type" value="Genomic_DNA"/>
</dbReference>
<accession>A0A1F6WVE1</accession>
<dbReference type="AlphaFoldDB" id="A0A1F6WVE1"/>
<evidence type="ECO:0000256" key="2">
    <source>
        <dbReference type="ARBA" id="ARBA00022741"/>
    </source>
</evidence>
<comment type="similarity">
    <text evidence="9">Belongs to the RuvB family.</text>
</comment>
<dbReference type="InterPro" id="IPR036390">
    <property type="entry name" value="WH_DNA-bd_sf"/>
</dbReference>
<feature type="binding site" evidence="9">
    <location>
        <position position="30"/>
    </location>
    <ligand>
        <name>ATP</name>
        <dbReference type="ChEBI" id="CHEBI:30616"/>
    </ligand>
</feature>
<dbReference type="NCBIfam" id="NF000868">
    <property type="entry name" value="PRK00080.1"/>
    <property type="match status" value="1"/>
</dbReference>
<feature type="binding site" evidence="9">
    <location>
        <position position="74"/>
    </location>
    <ligand>
        <name>ATP</name>
        <dbReference type="ChEBI" id="CHEBI:30616"/>
    </ligand>
</feature>
<dbReference type="InterPro" id="IPR008824">
    <property type="entry name" value="RuvB-like_N"/>
</dbReference>
<dbReference type="GO" id="GO:0009378">
    <property type="term" value="F:four-way junction helicase activity"/>
    <property type="evidence" value="ECO:0007669"/>
    <property type="project" value="InterPro"/>
</dbReference>
<feature type="binding site" evidence="9">
    <location>
        <position position="228"/>
    </location>
    <ligand>
        <name>ATP</name>
        <dbReference type="ChEBI" id="CHEBI:30616"/>
    </ligand>
</feature>
<evidence type="ECO:0000256" key="9">
    <source>
        <dbReference type="HAMAP-Rule" id="MF_00016"/>
    </source>
</evidence>
<gene>
    <name evidence="9" type="primary">ruvB</name>
    <name evidence="12" type="ORF">A3A01_00500</name>
</gene>
<dbReference type="PANTHER" id="PTHR42848">
    <property type="match status" value="1"/>
</dbReference>
<evidence type="ECO:0000256" key="3">
    <source>
        <dbReference type="ARBA" id="ARBA00022763"/>
    </source>
</evidence>
<dbReference type="PANTHER" id="PTHR42848:SF1">
    <property type="entry name" value="HOLLIDAY JUNCTION BRANCH MIGRATION COMPLEX SUBUNIT RUVB"/>
    <property type="match status" value="1"/>
</dbReference>
<organism evidence="12 13">
    <name type="scientific">Candidatus Nomurabacteria bacterium RIFCSPLOWO2_01_FULL_39_17</name>
    <dbReference type="NCBI Taxonomy" id="1801770"/>
    <lineage>
        <taxon>Bacteria</taxon>
        <taxon>Candidatus Nomuraibacteriota</taxon>
    </lineage>
</organism>
<dbReference type="Pfam" id="PF05496">
    <property type="entry name" value="RuvB_N"/>
    <property type="match status" value="1"/>
</dbReference>
<keyword evidence="3 9" id="KW-0227">DNA damage</keyword>
<dbReference type="Pfam" id="PF17864">
    <property type="entry name" value="AAA_lid_4"/>
    <property type="match status" value="1"/>
</dbReference>
<feature type="binding site" evidence="9">
    <location>
        <position position="75"/>
    </location>
    <ligand>
        <name>Mg(2+)</name>
        <dbReference type="ChEBI" id="CHEBI:18420"/>
    </ligand>
</feature>